<comment type="caution">
    <text evidence="1">The sequence shown here is derived from an EMBL/GenBank/DDBJ whole genome shotgun (WGS) entry which is preliminary data.</text>
</comment>
<evidence type="ECO:0000313" key="2">
    <source>
        <dbReference type="Proteomes" id="UP000789525"/>
    </source>
</evidence>
<dbReference type="EMBL" id="CAJVPT010003796">
    <property type="protein sequence ID" value="CAG8500311.1"/>
    <property type="molecule type" value="Genomic_DNA"/>
</dbReference>
<evidence type="ECO:0000313" key="1">
    <source>
        <dbReference type="EMBL" id="CAG8500311.1"/>
    </source>
</evidence>
<keyword evidence="2" id="KW-1185">Reference proteome</keyword>
<accession>A0ACA9KY61</accession>
<organism evidence="1 2">
    <name type="scientific">Acaulospora colombiana</name>
    <dbReference type="NCBI Taxonomy" id="27376"/>
    <lineage>
        <taxon>Eukaryota</taxon>
        <taxon>Fungi</taxon>
        <taxon>Fungi incertae sedis</taxon>
        <taxon>Mucoromycota</taxon>
        <taxon>Glomeromycotina</taxon>
        <taxon>Glomeromycetes</taxon>
        <taxon>Diversisporales</taxon>
        <taxon>Acaulosporaceae</taxon>
        <taxon>Acaulospora</taxon>
    </lineage>
</organism>
<protein>
    <submittedName>
        <fullName evidence="1">4753_t:CDS:1</fullName>
    </submittedName>
</protein>
<name>A0ACA9KY61_9GLOM</name>
<dbReference type="Proteomes" id="UP000789525">
    <property type="component" value="Unassembled WGS sequence"/>
</dbReference>
<sequence>MWQKKWNPIASTSRTPKEFNSKTSKYPESIEPICEVVNTPPKEKSVIRNLLKLNKVTFAILLLRAQPQKTIELLDEDPDVFITITEKDRLDFIAFWDKMKTDSQMYSYAKEIEDLKKYMEMTVCKKLIKEEIICCSLENKRITSS</sequence>
<reference evidence="1" key="1">
    <citation type="submission" date="2021-06" db="EMBL/GenBank/DDBJ databases">
        <authorList>
            <person name="Kallberg Y."/>
            <person name="Tangrot J."/>
            <person name="Rosling A."/>
        </authorList>
    </citation>
    <scope>NUCLEOTIDE SEQUENCE</scope>
    <source>
        <strain evidence="1">CL356</strain>
    </source>
</reference>
<proteinExistence type="predicted"/>
<gene>
    <name evidence="1" type="ORF">ACOLOM_LOCUS2768</name>
</gene>